<sequence>MPQPRATRFLILFSRPNPNPNQPPLSHQPSLRTIFDGTIKPVRDRGLDHAVEREKNLKPLLTLKTLIKTEPSKSLPLSLIKQSLELPFRPIDFIRKYPTVFEEFLPGGIQPHVRLTPHTLQLDAEEQLQHQTDRFKQRLADRLLKLLMIARVHKIPLRLIEHLKWDLGLPHGYVDTVIPEFPDYFRVVDEVLELVCWSNELAVSVLEKNRKGNAELAFPVQFPNGFEMDRSYEKWLREWNKLPYVSPYENVSHLSGSSDESDRWIVGVLHEVLHVFVGKKIEKENLLMFGEWLGLRSRFKRALLQYPGIFYVSSKIGTYTVVLREGYKRGSPIEDDPVMNLRNQYVHLMNSVKEDSKTGKVVQGKGGVNEVNVKGVEGREEEGEDDENSEEEHEEEACEIEDISEAVGDDDDNDDQSRRGNRKIAASRKGRGFGNGKLDVDKPSRDSRRERLPGKLTRKTREKNSSEVSKGMQVRGAWKDVRSRSSKGSESYAIFGLEIQMAACKKYSGSRPISDPAQYTNMAYNEYASSFIINFCMSSKDIGCSLPRAAVLQPLSSTWPGLLCNEVQGACSIAFSSFLLKDGFTL</sequence>
<feature type="compositionally biased region" description="Basic and acidic residues" evidence="1">
    <location>
        <begin position="438"/>
        <end position="453"/>
    </location>
</feature>
<gene>
    <name evidence="3" type="ORF">VNO77_33977</name>
</gene>
<dbReference type="GO" id="GO:0003723">
    <property type="term" value="F:RNA binding"/>
    <property type="evidence" value="ECO:0007669"/>
    <property type="project" value="InterPro"/>
</dbReference>
<organism evidence="3 4">
    <name type="scientific">Canavalia gladiata</name>
    <name type="common">Sword bean</name>
    <name type="synonym">Dolichos gladiatus</name>
    <dbReference type="NCBI Taxonomy" id="3824"/>
    <lineage>
        <taxon>Eukaryota</taxon>
        <taxon>Viridiplantae</taxon>
        <taxon>Streptophyta</taxon>
        <taxon>Embryophyta</taxon>
        <taxon>Tracheophyta</taxon>
        <taxon>Spermatophyta</taxon>
        <taxon>Magnoliopsida</taxon>
        <taxon>eudicotyledons</taxon>
        <taxon>Gunneridae</taxon>
        <taxon>Pentapetalae</taxon>
        <taxon>rosids</taxon>
        <taxon>fabids</taxon>
        <taxon>Fabales</taxon>
        <taxon>Fabaceae</taxon>
        <taxon>Papilionoideae</taxon>
        <taxon>50 kb inversion clade</taxon>
        <taxon>NPAAA clade</taxon>
        <taxon>indigoferoid/millettioid clade</taxon>
        <taxon>Phaseoleae</taxon>
        <taxon>Canavalia</taxon>
    </lineage>
</organism>
<feature type="domain" description="PORR" evidence="2">
    <location>
        <begin position="42"/>
        <end position="352"/>
    </location>
</feature>
<evidence type="ECO:0000313" key="4">
    <source>
        <dbReference type="Proteomes" id="UP001367508"/>
    </source>
</evidence>
<dbReference type="InterPro" id="IPR021099">
    <property type="entry name" value="PORR_domain"/>
</dbReference>
<keyword evidence="4" id="KW-1185">Reference proteome</keyword>
<dbReference type="Pfam" id="PF11955">
    <property type="entry name" value="PORR"/>
    <property type="match status" value="1"/>
</dbReference>
<evidence type="ECO:0000313" key="3">
    <source>
        <dbReference type="EMBL" id="KAK7315430.1"/>
    </source>
</evidence>
<feature type="compositionally biased region" description="Basic residues" evidence="1">
    <location>
        <begin position="419"/>
        <end position="431"/>
    </location>
</feature>
<feature type="region of interest" description="Disordered" evidence="1">
    <location>
        <begin position="356"/>
        <end position="481"/>
    </location>
</feature>
<dbReference type="AlphaFoldDB" id="A0AAN9KCW2"/>
<evidence type="ECO:0000259" key="2">
    <source>
        <dbReference type="Pfam" id="PF11955"/>
    </source>
</evidence>
<comment type="caution">
    <text evidence="3">The sequence shown here is derived from an EMBL/GenBank/DDBJ whole genome shotgun (WGS) entry which is preliminary data.</text>
</comment>
<dbReference type="PANTHER" id="PTHR31476:SF16">
    <property type="entry name" value="F14O23.23 PROTEIN"/>
    <property type="match status" value="1"/>
</dbReference>
<dbReference type="EMBL" id="JAYMYQ010000008">
    <property type="protein sequence ID" value="KAK7315430.1"/>
    <property type="molecule type" value="Genomic_DNA"/>
</dbReference>
<accession>A0AAN9KCW2</accession>
<feature type="compositionally biased region" description="Acidic residues" evidence="1">
    <location>
        <begin position="379"/>
        <end position="414"/>
    </location>
</feature>
<dbReference type="Proteomes" id="UP001367508">
    <property type="component" value="Unassembled WGS sequence"/>
</dbReference>
<evidence type="ECO:0000256" key="1">
    <source>
        <dbReference type="SAM" id="MobiDB-lite"/>
    </source>
</evidence>
<name>A0AAN9KCW2_CANGL</name>
<proteinExistence type="predicted"/>
<reference evidence="3 4" key="1">
    <citation type="submission" date="2024-01" db="EMBL/GenBank/DDBJ databases">
        <title>The genomes of 5 underutilized Papilionoideae crops provide insights into root nodulation and disease resistanc.</title>
        <authorList>
            <person name="Jiang F."/>
        </authorList>
    </citation>
    <scope>NUCLEOTIDE SEQUENCE [LARGE SCALE GENOMIC DNA]</scope>
    <source>
        <strain evidence="3">LVBAO_FW01</strain>
        <tissue evidence="3">Leaves</tissue>
    </source>
</reference>
<dbReference type="InterPro" id="IPR045040">
    <property type="entry name" value="PORR_fam"/>
</dbReference>
<protein>
    <recommendedName>
        <fullName evidence="2">PORR domain-containing protein</fullName>
    </recommendedName>
</protein>
<dbReference type="PANTHER" id="PTHR31476">
    <property type="entry name" value="PROTEIN WHAT'S THIS FACTOR 1 HOMOLOG, CHLOROPLASTIC"/>
    <property type="match status" value="1"/>
</dbReference>
<feature type="compositionally biased region" description="Low complexity" evidence="1">
    <location>
        <begin position="359"/>
        <end position="375"/>
    </location>
</feature>